<dbReference type="EMBL" id="MU005780">
    <property type="protein sequence ID" value="KAF2704973.1"/>
    <property type="molecule type" value="Genomic_DNA"/>
</dbReference>
<feature type="region of interest" description="Disordered" evidence="1">
    <location>
        <begin position="214"/>
        <end position="234"/>
    </location>
</feature>
<evidence type="ECO:0000259" key="3">
    <source>
        <dbReference type="Pfam" id="PF08508"/>
    </source>
</evidence>
<accession>A0A6G1JXA5</accession>
<dbReference type="InterPro" id="IPR038967">
    <property type="entry name" value="Dsc4-like"/>
</dbReference>
<dbReference type="PANTHER" id="PTHR39405:SF1">
    <property type="entry name" value="DSC E3 UBIQUITIN LIGASE COMPLEX SUBUNIT 4"/>
    <property type="match status" value="1"/>
</dbReference>
<feature type="transmembrane region" description="Helical" evidence="2">
    <location>
        <begin position="181"/>
        <end position="200"/>
    </location>
</feature>
<keyword evidence="2" id="KW-1133">Transmembrane helix</keyword>
<reference evidence="4" key="1">
    <citation type="journal article" date="2020" name="Stud. Mycol.">
        <title>101 Dothideomycetes genomes: a test case for predicting lifestyles and emergence of pathogens.</title>
        <authorList>
            <person name="Haridas S."/>
            <person name="Albert R."/>
            <person name="Binder M."/>
            <person name="Bloem J."/>
            <person name="Labutti K."/>
            <person name="Salamov A."/>
            <person name="Andreopoulos B."/>
            <person name="Baker S."/>
            <person name="Barry K."/>
            <person name="Bills G."/>
            <person name="Bluhm B."/>
            <person name="Cannon C."/>
            <person name="Castanera R."/>
            <person name="Culley D."/>
            <person name="Daum C."/>
            <person name="Ezra D."/>
            <person name="Gonzalez J."/>
            <person name="Henrissat B."/>
            <person name="Kuo A."/>
            <person name="Liang C."/>
            <person name="Lipzen A."/>
            <person name="Lutzoni F."/>
            <person name="Magnuson J."/>
            <person name="Mondo S."/>
            <person name="Nolan M."/>
            <person name="Ohm R."/>
            <person name="Pangilinan J."/>
            <person name="Park H.-J."/>
            <person name="Ramirez L."/>
            <person name="Alfaro M."/>
            <person name="Sun H."/>
            <person name="Tritt A."/>
            <person name="Yoshinaga Y."/>
            <person name="Zwiers L.-H."/>
            <person name="Turgeon B."/>
            <person name="Goodwin S."/>
            <person name="Spatafora J."/>
            <person name="Crous P."/>
            <person name="Grigoriev I."/>
        </authorList>
    </citation>
    <scope>NUCLEOTIDE SEQUENCE</scope>
    <source>
        <strain evidence="4">CBS 279.74</strain>
    </source>
</reference>
<dbReference type="Proteomes" id="UP000799428">
    <property type="component" value="Unassembled WGS sequence"/>
</dbReference>
<dbReference type="AlphaFoldDB" id="A0A6G1JXA5"/>
<dbReference type="OrthoDB" id="5428737at2759"/>
<proteinExistence type="predicted"/>
<sequence length="360" mass="39847">MDDEAESSRAGLLRRANSSSEHRDADFDSEHEHEHEHARADAEEDHDDGEDALERERVAKERRVDAKRKRILFLEHLLRELDTLVFLELITIYHLDCSFFWFLVRTIIHVSLLTPLPDLALAHQHDEHKPLLLIIVSSTITFLLHVFYPAPSAGEDTRGYLHGGLMIDFIGQEGPTGKWKLVGLDICLIVLQLVMVAVHVKRRVLKRNLAKLAGGTPATPATEGETAQREADNTAVETATATVTAAAVSTNAEREQDADSEERGVLRRTDTLSDMGVDHDEEDALLASSSESNNADAFETLSSGQCVIGDFTLIDTLIQEHHNYNEYRQTLAEAGASSSLSPGTLRQLQVIRMRFGAGGG</sequence>
<dbReference type="PANTHER" id="PTHR39405">
    <property type="entry name" value="DSC E3 UBIQUITIN LIGASE COMPLEX SUBUNIT 4"/>
    <property type="match status" value="1"/>
</dbReference>
<evidence type="ECO:0000256" key="1">
    <source>
        <dbReference type="SAM" id="MobiDB-lite"/>
    </source>
</evidence>
<feature type="compositionally biased region" description="Basic and acidic residues" evidence="1">
    <location>
        <begin position="20"/>
        <end position="41"/>
    </location>
</feature>
<keyword evidence="2" id="KW-0472">Membrane</keyword>
<feature type="region of interest" description="Disordered" evidence="1">
    <location>
        <begin position="246"/>
        <end position="278"/>
    </location>
</feature>
<evidence type="ECO:0000313" key="4">
    <source>
        <dbReference type="EMBL" id="KAF2704973.1"/>
    </source>
</evidence>
<feature type="compositionally biased region" description="Basic and acidic residues" evidence="1">
    <location>
        <begin position="252"/>
        <end position="271"/>
    </location>
</feature>
<protein>
    <submittedName>
        <fullName evidence="4">DUF1746-domain-containing protein</fullName>
    </submittedName>
</protein>
<dbReference type="GO" id="GO:0044695">
    <property type="term" value="C:Dsc E3 ubiquitin ligase complex"/>
    <property type="evidence" value="ECO:0007669"/>
    <property type="project" value="InterPro"/>
</dbReference>
<keyword evidence="5" id="KW-1185">Reference proteome</keyword>
<feature type="compositionally biased region" description="Low complexity" evidence="1">
    <location>
        <begin position="214"/>
        <end position="225"/>
    </location>
</feature>
<name>A0A6G1JXA5_9PLEO</name>
<dbReference type="InterPro" id="IPR013715">
    <property type="entry name" value="DUF1746"/>
</dbReference>
<evidence type="ECO:0000313" key="5">
    <source>
        <dbReference type="Proteomes" id="UP000799428"/>
    </source>
</evidence>
<feature type="domain" description="DUF1746" evidence="3">
    <location>
        <begin position="80"/>
        <end position="195"/>
    </location>
</feature>
<feature type="region of interest" description="Disordered" evidence="1">
    <location>
        <begin position="1"/>
        <end position="50"/>
    </location>
</feature>
<keyword evidence="2" id="KW-0812">Transmembrane</keyword>
<organism evidence="4 5">
    <name type="scientific">Pleomassaria siparia CBS 279.74</name>
    <dbReference type="NCBI Taxonomy" id="1314801"/>
    <lineage>
        <taxon>Eukaryota</taxon>
        <taxon>Fungi</taxon>
        <taxon>Dikarya</taxon>
        <taxon>Ascomycota</taxon>
        <taxon>Pezizomycotina</taxon>
        <taxon>Dothideomycetes</taxon>
        <taxon>Pleosporomycetidae</taxon>
        <taxon>Pleosporales</taxon>
        <taxon>Pleomassariaceae</taxon>
        <taxon>Pleomassaria</taxon>
    </lineage>
</organism>
<feature type="transmembrane region" description="Helical" evidence="2">
    <location>
        <begin position="131"/>
        <end position="148"/>
    </location>
</feature>
<dbReference type="GO" id="GO:0005783">
    <property type="term" value="C:endoplasmic reticulum"/>
    <property type="evidence" value="ECO:0007669"/>
    <property type="project" value="TreeGrafter"/>
</dbReference>
<gene>
    <name evidence="4" type="ORF">K504DRAFT_471903</name>
</gene>
<dbReference type="Pfam" id="PF08508">
    <property type="entry name" value="DUF1746"/>
    <property type="match status" value="1"/>
</dbReference>
<dbReference type="GO" id="GO:0032933">
    <property type="term" value="P:SREBP signaling pathway"/>
    <property type="evidence" value="ECO:0007669"/>
    <property type="project" value="InterPro"/>
</dbReference>
<evidence type="ECO:0000256" key="2">
    <source>
        <dbReference type="SAM" id="Phobius"/>
    </source>
</evidence>